<name>A0A9D1DHN0_9FIRM</name>
<feature type="transmembrane region" description="Helical" evidence="2">
    <location>
        <begin position="12"/>
        <end position="29"/>
    </location>
</feature>
<feature type="region of interest" description="Disordered" evidence="1">
    <location>
        <begin position="59"/>
        <end position="93"/>
    </location>
</feature>
<sequence>MGKKPKNRSVAPIYALGLTVLGYSLLFTLGSVGDYIKCALLAWVVYLLVGGIVKKDRPAQEAQAQQAPPRKDPPKQEPPKQDPPKQEDKPAGDPELEALLRRGREAVRRIQELNDAIPDYRMSAKLKQIEILTSSILSQVEKKPDKRKAVRQFMDYYLPTTIKLLEQYVNLQEVGLPGENITTGMERIEAMLDKVIVAFQKQLDGLFARDVVDITADIQVMEQMMAQNGLTNQRDF</sequence>
<feature type="transmembrane region" description="Helical" evidence="2">
    <location>
        <begin position="35"/>
        <end position="53"/>
    </location>
</feature>
<evidence type="ECO:0000313" key="3">
    <source>
        <dbReference type="EMBL" id="HIR50792.1"/>
    </source>
</evidence>
<evidence type="ECO:0000256" key="1">
    <source>
        <dbReference type="SAM" id="MobiDB-lite"/>
    </source>
</evidence>
<keyword evidence="2" id="KW-1133">Transmembrane helix</keyword>
<dbReference type="InterPro" id="IPR018770">
    <property type="entry name" value="ChloroindolylP_hydrolase"/>
</dbReference>
<reference evidence="3" key="1">
    <citation type="submission" date="2020-10" db="EMBL/GenBank/DDBJ databases">
        <authorList>
            <person name="Gilroy R."/>
        </authorList>
    </citation>
    <scope>NUCLEOTIDE SEQUENCE</scope>
    <source>
        <strain evidence="3">ChiBcec15-4380</strain>
    </source>
</reference>
<dbReference type="Proteomes" id="UP000824239">
    <property type="component" value="Unassembled WGS sequence"/>
</dbReference>
<organism evidence="3 4">
    <name type="scientific">Candidatus Avoscillospira avicola</name>
    <dbReference type="NCBI Taxonomy" id="2840706"/>
    <lineage>
        <taxon>Bacteria</taxon>
        <taxon>Bacillati</taxon>
        <taxon>Bacillota</taxon>
        <taxon>Clostridia</taxon>
        <taxon>Eubacteriales</taxon>
        <taxon>Oscillospiraceae</taxon>
        <taxon>Oscillospiraceae incertae sedis</taxon>
        <taxon>Candidatus Avoscillospira</taxon>
    </lineage>
</organism>
<protein>
    <submittedName>
        <fullName evidence="3">5-bromo-4-chloroindolyl phosphate hydrolysis family protein</fullName>
    </submittedName>
</protein>
<proteinExistence type="predicted"/>
<reference evidence="3" key="2">
    <citation type="journal article" date="2021" name="PeerJ">
        <title>Extensive microbial diversity within the chicken gut microbiome revealed by metagenomics and culture.</title>
        <authorList>
            <person name="Gilroy R."/>
            <person name="Ravi A."/>
            <person name="Getino M."/>
            <person name="Pursley I."/>
            <person name="Horton D.L."/>
            <person name="Alikhan N.F."/>
            <person name="Baker D."/>
            <person name="Gharbi K."/>
            <person name="Hall N."/>
            <person name="Watson M."/>
            <person name="Adriaenssens E.M."/>
            <person name="Foster-Nyarko E."/>
            <person name="Jarju S."/>
            <person name="Secka A."/>
            <person name="Antonio M."/>
            <person name="Oren A."/>
            <person name="Chaudhuri R.R."/>
            <person name="La Ragione R."/>
            <person name="Hildebrand F."/>
            <person name="Pallen M.J."/>
        </authorList>
    </citation>
    <scope>NUCLEOTIDE SEQUENCE</scope>
    <source>
        <strain evidence="3">ChiBcec15-4380</strain>
    </source>
</reference>
<keyword evidence="2" id="KW-0472">Membrane</keyword>
<gene>
    <name evidence="3" type="ORF">IAA53_05845</name>
</gene>
<comment type="caution">
    <text evidence="3">The sequence shown here is derived from an EMBL/GenBank/DDBJ whole genome shotgun (WGS) entry which is preliminary data.</text>
</comment>
<keyword evidence="2" id="KW-0812">Transmembrane</keyword>
<dbReference type="Pfam" id="PF10112">
    <property type="entry name" value="Halogen_Hydrol"/>
    <property type="match status" value="1"/>
</dbReference>
<evidence type="ECO:0000313" key="4">
    <source>
        <dbReference type="Proteomes" id="UP000824239"/>
    </source>
</evidence>
<dbReference type="AlphaFoldDB" id="A0A9D1DHN0"/>
<evidence type="ECO:0000256" key="2">
    <source>
        <dbReference type="SAM" id="Phobius"/>
    </source>
</evidence>
<dbReference type="EMBL" id="DVHE01000048">
    <property type="protein sequence ID" value="HIR50792.1"/>
    <property type="molecule type" value="Genomic_DNA"/>
</dbReference>
<feature type="compositionally biased region" description="Basic and acidic residues" evidence="1">
    <location>
        <begin position="69"/>
        <end position="93"/>
    </location>
</feature>
<accession>A0A9D1DHN0</accession>